<dbReference type="InterPro" id="IPR014044">
    <property type="entry name" value="CAP_dom"/>
</dbReference>
<evidence type="ECO:0000259" key="3">
    <source>
        <dbReference type="Pfam" id="PF00188"/>
    </source>
</evidence>
<dbReference type="EMBL" id="RDQO01000001">
    <property type="protein sequence ID" value="RMX08163.1"/>
    <property type="molecule type" value="Genomic_DNA"/>
</dbReference>
<dbReference type="InterPro" id="IPR035940">
    <property type="entry name" value="CAP_sf"/>
</dbReference>
<sequence length="354" mass="37014">MQTVQSNARLNQTRWALSILLAAVLAACGGGGGSDDSGNGGNTGGNDGGTTEPVDDGTNQNDDYAAGSRQKSAFDAINVARKAAGLEPLLQNTRIDAAAQAHAQYQTINDTTGHAEVQGNNGFTGNNSFYRVQAQGYEPAETNESISYTQYPNITGAQLAVEWALASVYHRSSFLSSHYINVGIGDSDYPASSTLGYSHNIVVNFARPSNQSAPFIPSENAGKGSVIWPVDGASNVPLALSNETPRPVPDVAYPGHPISFAVDRSLSNGGTNTLTVNNFILSCNGVPVITRLLTSANDANMSEGALANWAFLVPVEWLPANSTCSVVFKGSATSGATYDKTWSFQTGSTTYAGT</sequence>
<keyword evidence="2" id="KW-0732">Signal</keyword>
<name>A0A3M6QZ35_9BURK</name>
<feature type="compositionally biased region" description="Gly residues" evidence="1">
    <location>
        <begin position="33"/>
        <end position="48"/>
    </location>
</feature>
<dbReference type="SUPFAM" id="SSF55797">
    <property type="entry name" value="PR-1-like"/>
    <property type="match status" value="1"/>
</dbReference>
<gene>
    <name evidence="4" type="ORF">D8I35_03340</name>
</gene>
<protein>
    <submittedName>
        <fullName evidence="4">CAP domain-containing protein</fullName>
    </submittedName>
</protein>
<evidence type="ECO:0000256" key="2">
    <source>
        <dbReference type="SAM" id="SignalP"/>
    </source>
</evidence>
<dbReference type="PANTHER" id="PTHR31157:SF1">
    <property type="entry name" value="SCP DOMAIN-CONTAINING PROTEIN"/>
    <property type="match status" value="1"/>
</dbReference>
<dbReference type="RefSeq" id="WP_122226286.1">
    <property type="nucleotide sequence ID" value="NZ_RDQO01000001.1"/>
</dbReference>
<comment type="caution">
    <text evidence="4">The sequence shown here is derived from an EMBL/GenBank/DDBJ whole genome shotgun (WGS) entry which is preliminary data.</text>
</comment>
<dbReference type="Pfam" id="PF00188">
    <property type="entry name" value="CAP"/>
    <property type="match status" value="1"/>
</dbReference>
<proteinExistence type="predicted"/>
<organism evidence="4 5">
    <name type="scientific">Corticibacter populi</name>
    <dbReference type="NCBI Taxonomy" id="1550736"/>
    <lineage>
        <taxon>Bacteria</taxon>
        <taxon>Pseudomonadati</taxon>
        <taxon>Pseudomonadota</taxon>
        <taxon>Betaproteobacteria</taxon>
        <taxon>Burkholderiales</taxon>
        <taxon>Comamonadaceae</taxon>
        <taxon>Corticibacter</taxon>
    </lineage>
</organism>
<dbReference type="PANTHER" id="PTHR31157">
    <property type="entry name" value="SCP DOMAIN-CONTAINING PROTEIN"/>
    <property type="match status" value="1"/>
</dbReference>
<keyword evidence="5" id="KW-1185">Reference proteome</keyword>
<dbReference type="AlphaFoldDB" id="A0A3M6QZ35"/>
<reference evidence="4 5" key="1">
    <citation type="submission" date="2018-10" db="EMBL/GenBank/DDBJ databases">
        <title>Draft genome of Cortibacter populi DSM10536.</title>
        <authorList>
            <person name="Bernier A.-M."/>
            <person name="Bernard K."/>
        </authorList>
    </citation>
    <scope>NUCLEOTIDE SEQUENCE [LARGE SCALE GENOMIC DNA]</scope>
    <source>
        <strain evidence="4 5">DSM 105136</strain>
    </source>
</reference>
<feature type="chain" id="PRO_5018180933" evidence="2">
    <location>
        <begin position="28"/>
        <end position="354"/>
    </location>
</feature>
<dbReference type="Proteomes" id="UP000278006">
    <property type="component" value="Unassembled WGS sequence"/>
</dbReference>
<evidence type="ECO:0000256" key="1">
    <source>
        <dbReference type="SAM" id="MobiDB-lite"/>
    </source>
</evidence>
<accession>A0A3M6QZ35</accession>
<dbReference type="Gene3D" id="3.40.33.10">
    <property type="entry name" value="CAP"/>
    <property type="match status" value="1"/>
</dbReference>
<feature type="signal peptide" evidence="2">
    <location>
        <begin position="1"/>
        <end position="27"/>
    </location>
</feature>
<feature type="region of interest" description="Disordered" evidence="1">
    <location>
        <begin position="33"/>
        <end position="65"/>
    </location>
</feature>
<evidence type="ECO:0000313" key="4">
    <source>
        <dbReference type="EMBL" id="RMX08163.1"/>
    </source>
</evidence>
<evidence type="ECO:0000313" key="5">
    <source>
        <dbReference type="Proteomes" id="UP000278006"/>
    </source>
</evidence>
<feature type="domain" description="SCP" evidence="3">
    <location>
        <begin position="74"/>
        <end position="203"/>
    </location>
</feature>